<evidence type="ECO:0000256" key="1">
    <source>
        <dbReference type="SAM" id="MobiDB-lite"/>
    </source>
</evidence>
<name>A0A8T0HW15_CERPU</name>
<dbReference type="Proteomes" id="UP000822688">
    <property type="component" value="Chromosome V"/>
</dbReference>
<accession>A0A8T0HW15</accession>
<protein>
    <submittedName>
        <fullName evidence="2">Uncharacterized protein</fullName>
    </submittedName>
</protein>
<feature type="compositionally biased region" description="Polar residues" evidence="1">
    <location>
        <begin position="144"/>
        <end position="153"/>
    </location>
</feature>
<organism evidence="2 3">
    <name type="scientific">Ceratodon purpureus</name>
    <name type="common">Fire moss</name>
    <name type="synonym">Dicranum purpureum</name>
    <dbReference type="NCBI Taxonomy" id="3225"/>
    <lineage>
        <taxon>Eukaryota</taxon>
        <taxon>Viridiplantae</taxon>
        <taxon>Streptophyta</taxon>
        <taxon>Embryophyta</taxon>
        <taxon>Bryophyta</taxon>
        <taxon>Bryophytina</taxon>
        <taxon>Bryopsida</taxon>
        <taxon>Dicranidae</taxon>
        <taxon>Pseudoditrichales</taxon>
        <taxon>Ditrichaceae</taxon>
        <taxon>Ceratodon</taxon>
    </lineage>
</organism>
<proteinExistence type="predicted"/>
<comment type="caution">
    <text evidence="2">The sequence shown here is derived from an EMBL/GenBank/DDBJ whole genome shotgun (WGS) entry which is preliminary data.</text>
</comment>
<sequence length="302" mass="33102">MQLRLSQKLPGLVSSTAYSISVQFELCFPVHFCPARTLCISRRMQLATMVRIRFSLSSSSDDEAPPKSSVGDRKQVRAQYAPTGGSSRNKAEIPDVRERPMNYPDNEYVVTEVIVIRGTSSMTNDSTEDASVQCEVKDDPGLRISSTRSSNFKTGEEGEDAEDGGFNEEDVEEEEDAVVLALVNQSDDVPPWAVVDNNDNVASTKGFVGSFDSDKKDELYSDTEDDGKNTDDVLFDVVDEDEDDLEMYEKLKASTVTYNSSAQKSDTVAKGGGLCVHLVLDVPMQGSQQLCLGRLEVSPSPH</sequence>
<feature type="compositionally biased region" description="Basic and acidic residues" evidence="1">
    <location>
        <begin position="89"/>
        <end position="100"/>
    </location>
</feature>
<evidence type="ECO:0000313" key="2">
    <source>
        <dbReference type="EMBL" id="KAG0575312.1"/>
    </source>
</evidence>
<feature type="compositionally biased region" description="Acidic residues" evidence="1">
    <location>
        <begin position="157"/>
        <end position="169"/>
    </location>
</feature>
<feature type="region of interest" description="Disordered" evidence="1">
    <location>
        <begin position="140"/>
        <end position="169"/>
    </location>
</feature>
<keyword evidence="3" id="KW-1185">Reference proteome</keyword>
<gene>
    <name evidence="2" type="ORF">KC19_VG335700</name>
</gene>
<feature type="region of interest" description="Disordered" evidence="1">
    <location>
        <begin position="57"/>
        <end position="100"/>
    </location>
</feature>
<dbReference type="AlphaFoldDB" id="A0A8T0HW15"/>
<reference evidence="2" key="1">
    <citation type="submission" date="2020-06" db="EMBL/GenBank/DDBJ databases">
        <title>WGS assembly of Ceratodon purpureus strain R40.</title>
        <authorList>
            <person name="Carey S.B."/>
            <person name="Jenkins J."/>
            <person name="Shu S."/>
            <person name="Lovell J.T."/>
            <person name="Sreedasyam A."/>
            <person name="Maumus F."/>
            <person name="Tiley G.P."/>
            <person name="Fernandez-Pozo N."/>
            <person name="Barry K."/>
            <person name="Chen C."/>
            <person name="Wang M."/>
            <person name="Lipzen A."/>
            <person name="Daum C."/>
            <person name="Saski C.A."/>
            <person name="Payton A.C."/>
            <person name="Mcbreen J.C."/>
            <person name="Conrad R.E."/>
            <person name="Kollar L.M."/>
            <person name="Olsson S."/>
            <person name="Huttunen S."/>
            <person name="Landis J.B."/>
            <person name="Wickett N.J."/>
            <person name="Johnson M.G."/>
            <person name="Rensing S.A."/>
            <person name="Grimwood J."/>
            <person name="Schmutz J."/>
            <person name="Mcdaniel S.F."/>
        </authorList>
    </citation>
    <scope>NUCLEOTIDE SEQUENCE</scope>
    <source>
        <strain evidence="2">R40</strain>
    </source>
</reference>
<evidence type="ECO:0000313" key="3">
    <source>
        <dbReference type="Proteomes" id="UP000822688"/>
    </source>
</evidence>
<dbReference type="EMBL" id="CM026426">
    <property type="protein sequence ID" value="KAG0575312.1"/>
    <property type="molecule type" value="Genomic_DNA"/>
</dbReference>